<accession>A0ABV9I9B5</accession>
<gene>
    <name evidence="4" type="ORF">ACFO0D_11085</name>
</gene>
<dbReference type="EMBL" id="JBHSEI010000007">
    <property type="protein sequence ID" value="MFC4638880.1"/>
    <property type="molecule type" value="Genomic_DNA"/>
</dbReference>
<dbReference type="PANTHER" id="PTHR33121">
    <property type="entry name" value="CYCLIC DI-GMP PHOSPHODIESTERASE PDEF"/>
    <property type="match status" value="1"/>
</dbReference>
<dbReference type="InterPro" id="IPR043128">
    <property type="entry name" value="Rev_trsase/Diguanyl_cyclase"/>
</dbReference>
<keyword evidence="2" id="KW-0472">Membrane</keyword>
<organism evidence="4 5">
    <name type="scientific">Deinococcus hohokamensis</name>
    <dbReference type="NCBI Taxonomy" id="309883"/>
    <lineage>
        <taxon>Bacteria</taxon>
        <taxon>Thermotogati</taxon>
        <taxon>Deinococcota</taxon>
        <taxon>Deinococci</taxon>
        <taxon>Deinococcales</taxon>
        <taxon>Deinococcaceae</taxon>
        <taxon>Deinococcus</taxon>
    </lineage>
</organism>
<feature type="transmembrane region" description="Helical" evidence="2">
    <location>
        <begin position="82"/>
        <end position="104"/>
    </location>
</feature>
<feature type="transmembrane region" description="Helical" evidence="2">
    <location>
        <begin position="162"/>
        <end position="184"/>
    </location>
</feature>
<dbReference type="SMART" id="SM00267">
    <property type="entry name" value="GGDEF"/>
    <property type="match status" value="1"/>
</dbReference>
<feature type="transmembrane region" description="Helical" evidence="2">
    <location>
        <begin position="110"/>
        <end position="129"/>
    </location>
</feature>
<keyword evidence="2" id="KW-0812">Transmembrane</keyword>
<keyword evidence="5" id="KW-1185">Reference proteome</keyword>
<proteinExistence type="predicted"/>
<dbReference type="Proteomes" id="UP001595952">
    <property type="component" value="Unassembled WGS sequence"/>
</dbReference>
<comment type="caution">
    <text evidence="4">The sequence shown here is derived from an EMBL/GenBank/DDBJ whole genome shotgun (WGS) entry which is preliminary data.</text>
</comment>
<dbReference type="RefSeq" id="WP_380061881.1">
    <property type="nucleotide sequence ID" value="NZ_JBHSEI010000007.1"/>
</dbReference>
<keyword evidence="2" id="KW-1133">Transmembrane helix</keyword>
<evidence type="ECO:0000313" key="4">
    <source>
        <dbReference type="EMBL" id="MFC4638880.1"/>
    </source>
</evidence>
<feature type="region of interest" description="Disordered" evidence="1">
    <location>
        <begin position="1"/>
        <end position="23"/>
    </location>
</feature>
<feature type="transmembrane region" description="Helical" evidence="2">
    <location>
        <begin position="136"/>
        <end position="156"/>
    </location>
</feature>
<dbReference type="InterPro" id="IPR050706">
    <property type="entry name" value="Cyclic-di-GMP_PDE-like"/>
</dbReference>
<name>A0ABV9I9B5_9DEIO</name>
<evidence type="ECO:0000259" key="3">
    <source>
        <dbReference type="PROSITE" id="PS50887"/>
    </source>
</evidence>
<sequence>MRDPTVLAPEDLTANGRPRPARPGASQLELPLVVLGVLAQLVWPAPTAAAFDRVALPVLLGVLVTMNLAATRALLLPPVLAGAVAMVGAWAYVLAKLALLLATVPAAEQLGVLLPLLPWIPALLVAHTWRLPRPYSGALSAAALGALLLLSAGAALGGQPQAAAALAQLVLACGVLLTGQHTALDLMRRQARRGAWAGLSGAHRDALTGLPDRATMQRALSELATRHPGGLAVATVRIDHTERLSAERGEAFVERLTAHVARTLVESLRDDDLVGCHSPRQFVLLLRLPDARAGRAACERLRVRVASRPVEGVNPSISVGLAHLSDVVDLALPGALGLQTLTAAERALNELSDNGFNRVQLSTAPLPAPQAS</sequence>
<protein>
    <submittedName>
        <fullName evidence="4">GGDEF domain-containing protein</fullName>
    </submittedName>
</protein>
<evidence type="ECO:0000256" key="1">
    <source>
        <dbReference type="SAM" id="MobiDB-lite"/>
    </source>
</evidence>
<dbReference type="PROSITE" id="PS50887">
    <property type="entry name" value="GGDEF"/>
    <property type="match status" value="1"/>
</dbReference>
<reference evidence="5" key="1">
    <citation type="journal article" date="2019" name="Int. J. Syst. Evol. Microbiol.">
        <title>The Global Catalogue of Microorganisms (GCM) 10K type strain sequencing project: providing services to taxonomists for standard genome sequencing and annotation.</title>
        <authorList>
            <consortium name="The Broad Institute Genomics Platform"/>
            <consortium name="The Broad Institute Genome Sequencing Center for Infectious Disease"/>
            <person name="Wu L."/>
            <person name="Ma J."/>
        </authorList>
    </citation>
    <scope>NUCLEOTIDE SEQUENCE [LARGE SCALE GENOMIC DNA]</scope>
    <source>
        <strain evidence="5">CCUG 55995</strain>
    </source>
</reference>
<dbReference type="Pfam" id="PF00990">
    <property type="entry name" value="GGDEF"/>
    <property type="match status" value="1"/>
</dbReference>
<evidence type="ECO:0000256" key="2">
    <source>
        <dbReference type="SAM" id="Phobius"/>
    </source>
</evidence>
<dbReference type="PANTHER" id="PTHR33121:SF79">
    <property type="entry name" value="CYCLIC DI-GMP PHOSPHODIESTERASE PDED-RELATED"/>
    <property type="match status" value="1"/>
</dbReference>
<dbReference type="InterPro" id="IPR029787">
    <property type="entry name" value="Nucleotide_cyclase"/>
</dbReference>
<feature type="domain" description="GGDEF" evidence="3">
    <location>
        <begin position="229"/>
        <end position="364"/>
    </location>
</feature>
<dbReference type="InterPro" id="IPR000160">
    <property type="entry name" value="GGDEF_dom"/>
</dbReference>
<evidence type="ECO:0000313" key="5">
    <source>
        <dbReference type="Proteomes" id="UP001595952"/>
    </source>
</evidence>
<dbReference type="Gene3D" id="3.30.70.270">
    <property type="match status" value="1"/>
</dbReference>
<dbReference type="SUPFAM" id="SSF55073">
    <property type="entry name" value="Nucleotide cyclase"/>
    <property type="match status" value="1"/>
</dbReference>